<evidence type="ECO:0000256" key="1">
    <source>
        <dbReference type="ARBA" id="ARBA00001947"/>
    </source>
</evidence>
<name>A0A6I0F3B7_9FIRM</name>
<sequence>MTDKESKKNNKKHLNYKVEALWDQKDKDERKKIMTFAEGYRQFLSTAKTERWAVDYFEERAKAEGYVPFEELGDKGLQAGDRIYFINRNKAIMLAQIGRRPLSEGLLLIGAHLDAPRLDLKPNPLYEDEMMALFKTHYYGGIKKYQWLTTPLALHGFTVLADGQSQKVIIGEDEKDPVFTITDLLPHLAKDQMQKKMVEAVEGEGLNILAGGLPAKKDEKAEERVKRAVLELLQDKYGMTEADFLSSEWQAVPAGKARDIGFDRAYVGGYGQDDRVCCFTAVEALFSRKEVDRTAVVLLVDKEETGSDSNTGMRSRFFEHAIAEMIYASLPQDELIPPELISRRCLFASRALSADVTVAIDPNYEGVLDKRNAARMGYGVSISKYTGSRGKYGTSEANAEFVGEVRRIFEQAGIHWQSGELGKVDQGGGGTIAQFLAVYGMDVLDCGVPLLSMHAPFEVAHKCDIYETYRAYQAFLAASLP</sequence>
<dbReference type="RefSeq" id="WP_151618937.1">
    <property type="nucleotide sequence ID" value="NZ_WBXO01000002.1"/>
</dbReference>
<keyword evidence="5 9" id="KW-0479">Metal-binding</keyword>
<dbReference type="GO" id="GO:0008237">
    <property type="term" value="F:metallopeptidase activity"/>
    <property type="evidence" value="ECO:0007669"/>
    <property type="project" value="UniProtKB-KW"/>
</dbReference>
<evidence type="ECO:0000256" key="6">
    <source>
        <dbReference type="ARBA" id="ARBA00022801"/>
    </source>
</evidence>
<evidence type="ECO:0000256" key="2">
    <source>
        <dbReference type="ARBA" id="ARBA00008290"/>
    </source>
</evidence>
<evidence type="ECO:0000256" key="10">
    <source>
        <dbReference type="RuleBase" id="RU004387"/>
    </source>
</evidence>
<dbReference type="GO" id="GO:0005737">
    <property type="term" value="C:cytoplasm"/>
    <property type="evidence" value="ECO:0007669"/>
    <property type="project" value="UniProtKB-ARBA"/>
</dbReference>
<comment type="caution">
    <text evidence="11">The sequence shown here is derived from an EMBL/GenBank/DDBJ whole genome shotgun (WGS) entry which is preliminary data.</text>
</comment>
<evidence type="ECO:0000256" key="8">
    <source>
        <dbReference type="ARBA" id="ARBA00023049"/>
    </source>
</evidence>
<evidence type="ECO:0000256" key="4">
    <source>
        <dbReference type="ARBA" id="ARBA00022670"/>
    </source>
</evidence>
<dbReference type="EC" id="3.4.11.-" evidence="10"/>
<evidence type="ECO:0000256" key="7">
    <source>
        <dbReference type="ARBA" id="ARBA00022833"/>
    </source>
</evidence>
<dbReference type="InterPro" id="IPR001948">
    <property type="entry name" value="Peptidase_M18"/>
</dbReference>
<organism evidence="11 12">
    <name type="scientific">Heliorestis acidaminivorans</name>
    <dbReference type="NCBI Taxonomy" id="553427"/>
    <lineage>
        <taxon>Bacteria</taxon>
        <taxon>Bacillati</taxon>
        <taxon>Bacillota</taxon>
        <taxon>Clostridia</taxon>
        <taxon>Eubacteriales</taxon>
        <taxon>Heliobacteriaceae</taxon>
        <taxon>Heliorestis</taxon>
    </lineage>
</organism>
<dbReference type="GO" id="GO:0004177">
    <property type="term" value="F:aminopeptidase activity"/>
    <property type="evidence" value="ECO:0007669"/>
    <property type="project" value="UniProtKB-KW"/>
</dbReference>
<dbReference type="AlphaFoldDB" id="A0A6I0F3B7"/>
<dbReference type="SUPFAM" id="SSF53187">
    <property type="entry name" value="Zn-dependent exopeptidases"/>
    <property type="match status" value="1"/>
</dbReference>
<dbReference type="OrthoDB" id="89722at2"/>
<evidence type="ECO:0000313" key="12">
    <source>
        <dbReference type="Proteomes" id="UP000468766"/>
    </source>
</evidence>
<dbReference type="EMBL" id="WBXO01000002">
    <property type="protein sequence ID" value="KAB2953873.1"/>
    <property type="molecule type" value="Genomic_DNA"/>
</dbReference>
<keyword evidence="8 9" id="KW-0482">Metalloprotease</keyword>
<keyword evidence="7 9" id="KW-0862">Zinc</keyword>
<reference evidence="11 12" key="1">
    <citation type="submission" date="2019-10" db="EMBL/GenBank/DDBJ databases">
        <title>Whole-genome sequence of the extremophile Heliorestis acidaminivorans DSM 24790.</title>
        <authorList>
            <person name="Kyndt J.A."/>
            <person name="Meyer T.E."/>
        </authorList>
    </citation>
    <scope>NUCLEOTIDE SEQUENCE [LARGE SCALE GENOMIC DNA]</scope>
    <source>
        <strain evidence="11 12">DSM 24790</strain>
    </source>
</reference>
<proteinExistence type="inferred from homology"/>
<dbReference type="GO" id="GO:0008270">
    <property type="term" value="F:zinc ion binding"/>
    <property type="evidence" value="ECO:0007669"/>
    <property type="project" value="InterPro"/>
</dbReference>
<dbReference type="Gene3D" id="3.40.630.10">
    <property type="entry name" value="Zn peptidases"/>
    <property type="match status" value="1"/>
</dbReference>
<dbReference type="SUPFAM" id="SSF101821">
    <property type="entry name" value="Aminopeptidase/glucanase lid domain"/>
    <property type="match status" value="1"/>
</dbReference>
<evidence type="ECO:0000256" key="3">
    <source>
        <dbReference type="ARBA" id="ARBA00022438"/>
    </source>
</evidence>
<protein>
    <recommendedName>
        <fullName evidence="10">M18 family aminopeptidase</fullName>
        <ecNumber evidence="10">3.4.11.-</ecNumber>
    </recommendedName>
</protein>
<dbReference type="Proteomes" id="UP000468766">
    <property type="component" value="Unassembled WGS sequence"/>
</dbReference>
<keyword evidence="12" id="KW-1185">Reference proteome</keyword>
<dbReference type="PANTHER" id="PTHR28570">
    <property type="entry name" value="ASPARTYL AMINOPEPTIDASE"/>
    <property type="match status" value="1"/>
</dbReference>
<comment type="similarity">
    <text evidence="2 9">Belongs to the peptidase M18 family.</text>
</comment>
<dbReference type="Gene3D" id="2.30.250.10">
    <property type="entry name" value="Aminopeptidase i, Domain 2"/>
    <property type="match status" value="1"/>
</dbReference>
<keyword evidence="6 9" id="KW-0378">Hydrolase</keyword>
<evidence type="ECO:0000256" key="5">
    <source>
        <dbReference type="ARBA" id="ARBA00022723"/>
    </source>
</evidence>
<keyword evidence="4 9" id="KW-0645">Protease</keyword>
<dbReference type="GO" id="GO:0006508">
    <property type="term" value="P:proteolysis"/>
    <property type="evidence" value="ECO:0007669"/>
    <property type="project" value="UniProtKB-KW"/>
</dbReference>
<dbReference type="Pfam" id="PF02127">
    <property type="entry name" value="Peptidase_M18"/>
    <property type="match status" value="1"/>
</dbReference>
<evidence type="ECO:0000313" key="11">
    <source>
        <dbReference type="EMBL" id="KAB2953873.1"/>
    </source>
</evidence>
<gene>
    <name evidence="11" type="ORF">F9B85_04490</name>
</gene>
<comment type="cofactor">
    <cofactor evidence="1 10">
        <name>Zn(2+)</name>
        <dbReference type="ChEBI" id="CHEBI:29105"/>
    </cofactor>
</comment>
<dbReference type="NCBIfam" id="NF002600">
    <property type="entry name" value="PRK02256.1"/>
    <property type="match status" value="1"/>
</dbReference>
<keyword evidence="3 9" id="KW-0031">Aminopeptidase</keyword>
<dbReference type="PANTHER" id="PTHR28570:SF2">
    <property type="entry name" value="M18 FAMILY AMINOPEPTIDASE 1-RELATED"/>
    <property type="match status" value="1"/>
</dbReference>
<dbReference type="InterPro" id="IPR023358">
    <property type="entry name" value="Peptidase_M18_dom2"/>
</dbReference>
<accession>A0A6I0F3B7</accession>
<evidence type="ECO:0000256" key="9">
    <source>
        <dbReference type="RuleBase" id="RU004386"/>
    </source>
</evidence>
<dbReference type="PRINTS" id="PR00932">
    <property type="entry name" value="AMINO1PTASE"/>
</dbReference>